<keyword evidence="3" id="KW-1185">Reference proteome</keyword>
<organism evidence="2 3">
    <name type="scientific">Halomonas koreensis</name>
    <dbReference type="NCBI Taxonomy" id="245385"/>
    <lineage>
        <taxon>Bacteria</taxon>
        <taxon>Pseudomonadati</taxon>
        <taxon>Pseudomonadota</taxon>
        <taxon>Gammaproteobacteria</taxon>
        <taxon>Oceanospirillales</taxon>
        <taxon>Halomonadaceae</taxon>
        <taxon>Halomonas</taxon>
    </lineage>
</organism>
<evidence type="ECO:0000256" key="1">
    <source>
        <dbReference type="SAM" id="MobiDB-lite"/>
    </source>
</evidence>
<evidence type="ECO:0000313" key="2">
    <source>
        <dbReference type="EMBL" id="MDR5867280.1"/>
    </source>
</evidence>
<feature type="region of interest" description="Disordered" evidence="1">
    <location>
        <begin position="81"/>
        <end position="140"/>
    </location>
</feature>
<gene>
    <name evidence="2" type="ORF">QC818_10805</name>
</gene>
<feature type="compositionally biased region" description="Low complexity" evidence="1">
    <location>
        <begin position="88"/>
        <end position="106"/>
    </location>
</feature>
<reference evidence="2 3" key="1">
    <citation type="submission" date="2023-04" db="EMBL/GenBank/DDBJ databases">
        <title>A long-awaited taxogenomic arrangement of the family Halomonadaceae.</title>
        <authorList>
            <person name="De La Haba R."/>
            <person name="Chuvochina M."/>
            <person name="Wittouck S."/>
            <person name="Arahal D.R."/>
            <person name="Sanchez-Porro C."/>
            <person name="Hugenholtz P."/>
            <person name="Ventosa A."/>
        </authorList>
    </citation>
    <scope>NUCLEOTIDE SEQUENCE [LARGE SCALE GENOMIC DNA]</scope>
    <source>
        <strain evidence="2 3">DSM 23530</strain>
    </source>
</reference>
<dbReference type="RefSeq" id="WP_309652873.1">
    <property type="nucleotide sequence ID" value="NZ_JARWAK010000008.1"/>
</dbReference>
<dbReference type="EMBL" id="JARWAK010000008">
    <property type="protein sequence ID" value="MDR5867280.1"/>
    <property type="molecule type" value="Genomic_DNA"/>
</dbReference>
<dbReference type="Proteomes" id="UP001264519">
    <property type="component" value="Unassembled WGS sequence"/>
</dbReference>
<name>A0ABU1G2V3_9GAMM</name>
<comment type="caution">
    <text evidence="2">The sequence shown here is derived from an EMBL/GenBank/DDBJ whole genome shotgun (WGS) entry which is preliminary data.</text>
</comment>
<accession>A0ABU1G2V3</accession>
<sequence length="244" mass="25970">MTTQAAEIDDRIRLTAMQARVLEGVVSEHRQTHRGVPILIVQAYCNALTARDQGRVLAALADLRRLELIRVRGEAVLPAPGAMDRIQPGEPAAEAPGPRAAAGDARPPVRPPSRDTLRPVVGGAPKPVTRSEAAASRPAKACQATDCNRPALEVPNASLCGKCRERMKWPGSQPRVEYPATAERIHPEGGVAISAELLDRCAAMHLSLLEQALADYAQGDEAAGREILWLRETGRQLVAAGGGA</sequence>
<evidence type="ECO:0000313" key="3">
    <source>
        <dbReference type="Proteomes" id="UP001264519"/>
    </source>
</evidence>
<proteinExistence type="predicted"/>
<protein>
    <submittedName>
        <fullName evidence="2">Uncharacterized protein</fullName>
    </submittedName>
</protein>